<evidence type="ECO:0000256" key="2">
    <source>
        <dbReference type="SAM" id="MobiDB-lite"/>
    </source>
</evidence>
<dbReference type="EMBL" id="BSXT01001885">
    <property type="protein sequence ID" value="GMF45812.1"/>
    <property type="molecule type" value="Genomic_DNA"/>
</dbReference>
<proteinExistence type="predicted"/>
<dbReference type="Proteomes" id="UP001165121">
    <property type="component" value="Unassembled WGS sequence"/>
</dbReference>
<keyword evidence="4" id="KW-1185">Reference proteome</keyword>
<feature type="region of interest" description="Disordered" evidence="2">
    <location>
        <begin position="505"/>
        <end position="531"/>
    </location>
</feature>
<reference evidence="3" key="1">
    <citation type="submission" date="2023-04" db="EMBL/GenBank/DDBJ databases">
        <title>Phytophthora fragariaefolia NBRC 109709.</title>
        <authorList>
            <person name="Ichikawa N."/>
            <person name="Sato H."/>
            <person name="Tonouchi N."/>
        </authorList>
    </citation>
    <scope>NUCLEOTIDE SEQUENCE</scope>
    <source>
        <strain evidence="3">NBRC 109709</strain>
    </source>
</reference>
<feature type="region of interest" description="Disordered" evidence="2">
    <location>
        <begin position="104"/>
        <end position="123"/>
    </location>
</feature>
<name>A0A9W6XSC6_9STRA</name>
<accession>A0A9W6XSC6</accession>
<sequence length="872" mass="100120">MAFRDDEGDARVLEAVLDFVDEYLLDTSAASDAPTSVDSTSLTDNSVELAPPELHHVSSRSVSKAAPSFTIDCREMSTMIPLQSAKTLRVDAQIPEFRRSLLSDRGRSSGMKTPRQKKMNPNRARDEVRYELVYLREKANELEAKLRARRLQLLEVGTDSARIPQLSCMTPMPRVREEVASRQRRQREKAEHEHARLKVLVERKQKMVTSLCEALQRRFIAQNAKYCNDISLNTPEQRSIQVVDFLGDIGEFQDQFRRLEAAYHEQDRVFAANGLSDVQVPTNTIQVRQINEKQIEIFGSKLLPFCQHDVGEAAWEYFKGIEKHLGNGELYGKSMKNLDQPFTVIEDFIKEVFSKNLRADVQAKQIIQRCVEANRDLILFVSSMRPTEIKHKAATGLVYHVQEYALTKQLRQDTATEQEVSLLQLCTRVSIECEPGVQFDSQRLHWSVEWCQAAAVEAAQAGEVRKTSSESESRADELRFELTYLREKVAQLERELNTLQLHPKLKMLGNGGDDRGGQNPEMPRRQLSSSPHVLSAWEVVAGRQRQRREDAEREHSRLKLIVDRQREVAIDLSELLRKRVRICNSRNNAFGHNWPVVKNRGWFVFTQILMLMLMQMIECMHVSGPYISERRLCRVIDFHGDIGEFQQLFQHLEDAYHEVDDVLQANGLAKMEIPTHDVYIREGVGGKYLEFFANKALPFGQGETSEAAWDHFKGVDKHWGNGGLYEKDTKPYTVLEDFTKEMFSNNSKADRKLKQIVRRFVEADRDIIVFVSKVSPIEIKNKAIAGLTYHLRGYVLTKRFPVSSTKHDLSLLQFCSRISIDKEPGVTYNANHIRALTRFLIGNTVGNIRCYQERIENALVDSALRQQLQLQE</sequence>
<gene>
    <name evidence="3" type="ORF">Pfra01_001658400</name>
</gene>
<dbReference type="PANTHER" id="PTHR35796">
    <property type="entry name" value="HYPOTHETICAL CYTOSOLIC PROTEIN"/>
    <property type="match status" value="1"/>
</dbReference>
<dbReference type="OrthoDB" id="96724at2759"/>
<comment type="caution">
    <text evidence="3">The sequence shown here is derived from an EMBL/GenBank/DDBJ whole genome shotgun (WGS) entry which is preliminary data.</text>
</comment>
<organism evidence="3 4">
    <name type="scientific">Phytophthora fragariaefolia</name>
    <dbReference type="NCBI Taxonomy" id="1490495"/>
    <lineage>
        <taxon>Eukaryota</taxon>
        <taxon>Sar</taxon>
        <taxon>Stramenopiles</taxon>
        <taxon>Oomycota</taxon>
        <taxon>Peronosporomycetes</taxon>
        <taxon>Peronosporales</taxon>
        <taxon>Peronosporaceae</taxon>
        <taxon>Phytophthora</taxon>
    </lineage>
</organism>
<keyword evidence="1" id="KW-0175">Coiled coil</keyword>
<evidence type="ECO:0000256" key="1">
    <source>
        <dbReference type="SAM" id="Coils"/>
    </source>
</evidence>
<dbReference type="AlphaFoldDB" id="A0A9W6XSC6"/>
<feature type="coiled-coil region" evidence="1">
    <location>
        <begin position="180"/>
        <end position="207"/>
    </location>
</feature>
<evidence type="ECO:0000313" key="4">
    <source>
        <dbReference type="Proteomes" id="UP001165121"/>
    </source>
</evidence>
<evidence type="ECO:0000313" key="3">
    <source>
        <dbReference type="EMBL" id="GMF45812.1"/>
    </source>
</evidence>
<dbReference type="PANTHER" id="PTHR35796:SF3">
    <property type="entry name" value="BHLH DOMAIN-CONTAINING PROTEIN"/>
    <property type="match status" value="1"/>
</dbReference>
<protein>
    <submittedName>
        <fullName evidence="3">Unnamed protein product</fullName>
    </submittedName>
</protein>
<feature type="coiled-coil region" evidence="1">
    <location>
        <begin position="475"/>
        <end position="502"/>
    </location>
</feature>